<dbReference type="EMBL" id="JAAIUW010000013">
    <property type="protein sequence ID" value="KAF7802262.1"/>
    <property type="molecule type" value="Genomic_DNA"/>
</dbReference>
<name>A0A834SJV8_9FABA</name>
<comment type="caution">
    <text evidence="1">The sequence shown here is derived from an EMBL/GenBank/DDBJ whole genome shotgun (WGS) entry which is preliminary data.</text>
</comment>
<organism evidence="1 2">
    <name type="scientific">Senna tora</name>
    <dbReference type="NCBI Taxonomy" id="362788"/>
    <lineage>
        <taxon>Eukaryota</taxon>
        <taxon>Viridiplantae</taxon>
        <taxon>Streptophyta</taxon>
        <taxon>Embryophyta</taxon>
        <taxon>Tracheophyta</taxon>
        <taxon>Spermatophyta</taxon>
        <taxon>Magnoliopsida</taxon>
        <taxon>eudicotyledons</taxon>
        <taxon>Gunneridae</taxon>
        <taxon>Pentapetalae</taxon>
        <taxon>rosids</taxon>
        <taxon>fabids</taxon>
        <taxon>Fabales</taxon>
        <taxon>Fabaceae</taxon>
        <taxon>Caesalpinioideae</taxon>
        <taxon>Cassia clade</taxon>
        <taxon>Senna</taxon>
    </lineage>
</organism>
<dbReference type="Proteomes" id="UP000634136">
    <property type="component" value="Unassembled WGS sequence"/>
</dbReference>
<dbReference type="AlphaFoldDB" id="A0A834SJV8"/>
<keyword evidence="2" id="KW-1185">Reference proteome</keyword>
<evidence type="ECO:0000313" key="2">
    <source>
        <dbReference type="Proteomes" id="UP000634136"/>
    </source>
</evidence>
<sequence length="108" mass="11734">MPGSTTTIQHTRSITLKQFKFYRAATNHQFSSTPCDIKRGHCLARIDSRPGPRTILAIQNQPLPAITDSNICPLPPKVAVASIKILCTTCHELATASSVASEVTHHSE</sequence>
<gene>
    <name evidence="1" type="ORF">G2W53_041373</name>
</gene>
<protein>
    <submittedName>
        <fullName evidence="1">Uncharacterized protein</fullName>
    </submittedName>
</protein>
<reference evidence="1" key="1">
    <citation type="submission" date="2020-09" db="EMBL/GenBank/DDBJ databases">
        <title>Genome-Enabled Discovery of Anthraquinone Biosynthesis in Senna tora.</title>
        <authorList>
            <person name="Kang S.-H."/>
            <person name="Pandey R.P."/>
            <person name="Lee C.-M."/>
            <person name="Sim J.-S."/>
            <person name="Jeong J.-T."/>
            <person name="Choi B.-S."/>
            <person name="Jung M."/>
            <person name="Ginzburg D."/>
            <person name="Zhao K."/>
            <person name="Won S.Y."/>
            <person name="Oh T.-J."/>
            <person name="Yu Y."/>
            <person name="Kim N.-H."/>
            <person name="Lee O.R."/>
            <person name="Lee T.-H."/>
            <person name="Bashyal P."/>
            <person name="Kim T.-S."/>
            <person name="Lee W.-H."/>
            <person name="Kawkins C."/>
            <person name="Kim C.-K."/>
            <person name="Kim J.S."/>
            <person name="Ahn B.O."/>
            <person name="Rhee S.Y."/>
            <person name="Sohng J.K."/>
        </authorList>
    </citation>
    <scope>NUCLEOTIDE SEQUENCE</scope>
    <source>
        <tissue evidence="1">Leaf</tissue>
    </source>
</reference>
<accession>A0A834SJV8</accession>
<proteinExistence type="predicted"/>
<evidence type="ECO:0000313" key="1">
    <source>
        <dbReference type="EMBL" id="KAF7802262.1"/>
    </source>
</evidence>